<organism evidence="6">
    <name type="scientific">Solanum chilense</name>
    <name type="common">Tomato</name>
    <name type="synonym">Lycopersicon chilense</name>
    <dbReference type="NCBI Taxonomy" id="4083"/>
    <lineage>
        <taxon>Eukaryota</taxon>
        <taxon>Viridiplantae</taxon>
        <taxon>Streptophyta</taxon>
        <taxon>Embryophyta</taxon>
        <taxon>Tracheophyta</taxon>
        <taxon>Spermatophyta</taxon>
        <taxon>Magnoliopsida</taxon>
        <taxon>eudicotyledons</taxon>
        <taxon>Gunneridae</taxon>
        <taxon>Pentapetalae</taxon>
        <taxon>asterids</taxon>
        <taxon>lamiids</taxon>
        <taxon>Solanales</taxon>
        <taxon>Solanaceae</taxon>
        <taxon>Solanoideae</taxon>
        <taxon>Solaneae</taxon>
        <taxon>Solanum</taxon>
        <taxon>Solanum subgen. Lycopersicon</taxon>
    </lineage>
</organism>
<feature type="non-terminal residue" evidence="6">
    <location>
        <position position="1"/>
    </location>
</feature>
<keyword evidence="2" id="KW-1015">Disulfide bond</keyword>
<dbReference type="PANTHER" id="PTHR36710">
    <property type="entry name" value="PECTINESTERASE INHIBITOR-LIKE"/>
    <property type="match status" value="1"/>
</dbReference>
<dbReference type="InterPro" id="IPR034086">
    <property type="entry name" value="PMEI_plant"/>
</dbReference>
<feature type="chain" id="PRO_5026869562" description="Pectinesterase inhibitor domain-containing protein" evidence="4">
    <location>
        <begin position="32"/>
        <end position="177"/>
    </location>
</feature>
<dbReference type="SUPFAM" id="SSF101148">
    <property type="entry name" value="Plant invertase/pectin methylesterase inhibitor"/>
    <property type="match status" value="1"/>
</dbReference>
<evidence type="ECO:0000313" key="6">
    <source>
        <dbReference type="EMBL" id="TMW95048.1"/>
    </source>
</evidence>
<dbReference type="CDD" id="cd15797">
    <property type="entry name" value="PMEI"/>
    <property type="match status" value="1"/>
</dbReference>
<comment type="caution">
    <text evidence="6">The sequence shown here is derived from an EMBL/GenBank/DDBJ whole genome shotgun (WGS) entry which is preliminary data.</text>
</comment>
<evidence type="ECO:0000256" key="1">
    <source>
        <dbReference type="ARBA" id="ARBA00022729"/>
    </source>
</evidence>
<feature type="signal peptide" evidence="4">
    <location>
        <begin position="1"/>
        <end position="31"/>
    </location>
</feature>
<dbReference type="PANTHER" id="PTHR36710:SF4">
    <property type="entry name" value="PLANT INVERTASE_PECTIN METHYLESTERASE INHIBITOR SUPERFAMILY PROTEIN"/>
    <property type="match status" value="1"/>
</dbReference>
<proteinExistence type="inferred from homology"/>
<evidence type="ECO:0000259" key="5">
    <source>
        <dbReference type="SMART" id="SM00856"/>
    </source>
</evidence>
<dbReference type="EMBL" id="RXGB01002459">
    <property type="protein sequence ID" value="TMW95048.1"/>
    <property type="molecule type" value="Genomic_DNA"/>
</dbReference>
<dbReference type="InterPro" id="IPR006501">
    <property type="entry name" value="Pectinesterase_inhib_dom"/>
</dbReference>
<feature type="domain" description="Pectinesterase inhibitor" evidence="5">
    <location>
        <begin position="29"/>
        <end position="172"/>
    </location>
</feature>
<dbReference type="InterPro" id="IPR035513">
    <property type="entry name" value="Invertase/methylesterase_inhib"/>
</dbReference>
<keyword evidence="1 4" id="KW-0732">Signal</keyword>
<evidence type="ECO:0000256" key="2">
    <source>
        <dbReference type="ARBA" id="ARBA00023157"/>
    </source>
</evidence>
<comment type="similarity">
    <text evidence="3">Belongs to the PMEI family.</text>
</comment>
<dbReference type="SMART" id="SM00856">
    <property type="entry name" value="PMEI"/>
    <property type="match status" value="1"/>
</dbReference>
<dbReference type="InterPro" id="IPR052421">
    <property type="entry name" value="PCW_Enzyme_Inhibitor"/>
</dbReference>
<dbReference type="GO" id="GO:0046910">
    <property type="term" value="F:pectinesterase inhibitor activity"/>
    <property type="evidence" value="ECO:0007669"/>
    <property type="project" value="InterPro"/>
</dbReference>
<sequence length="177" mass="19772">GTKMTNTFYSSLFFLSFVVVALFEVLPNVNGNILDDICPGSFFPPLCFQMLQNDPAVSKGDAHGLLSTVLQIAQDNSTSTYKWVKSIIKKPIKDPNLKAHMTNCLRSYNDATIYLKQSNDFYKTGAYKNTSLYSSLAVFESLSCNREFNEVPTELKPLSEAVQEFSNLSARIADNLK</sequence>
<name>A0A6N2BMM5_SOLCI</name>
<protein>
    <recommendedName>
        <fullName evidence="5">Pectinesterase inhibitor domain-containing protein</fullName>
    </recommendedName>
</protein>
<dbReference type="NCBIfam" id="TIGR01614">
    <property type="entry name" value="PME_inhib"/>
    <property type="match status" value="1"/>
</dbReference>
<dbReference type="Pfam" id="PF04043">
    <property type="entry name" value="PMEI"/>
    <property type="match status" value="1"/>
</dbReference>
<evidence type="ECO:0000256" key="4">
    <source>
        <dbReference type="SAM" id="SignalP"/>
    </source>
</evidence>
<dbReference type="Gene3D" id="1.20.140.40">
    <property type="entry name" value="Invertase/pectin methylesterase inhibitor family protein"/>
    <property type="match status" value="1"/>
</dbReference>
<dbReference type="AlphaFoldDB" id="A0A6N2BMM5"/>
<gene>
    <name evidence="6" type="ORF">EJD97_009443</name>
</gene>
<accession>A0A6N2BMM5</accession>
<evidence type="ECO:0000256" key="3">
    <source>
        <dbReference type="ARBA" id="ARBA00038471"/>
    </source>
</evidence>
<reference evidence="6" key="1">
    <citation type="submission" date="2019-05" db="EMBL/GenBank/DDBJ databases">
        <title>The de novo reference genome and transcriptome assemblies of the wild tomato species Solanum chilense.</title>
        <authorList>
            <person name="Stam R."/>
            <person name="Nosenko T."/>
            <person name="Hoerger A.C."/>
            <person name="Stephan W."/>
            <person name="Seidel M.A."/>
            <person name="Kuhn J.M.M."/>
            <person name="Haberer G."/>
            <person name="Tellier A."/>
        </authorList>
    </citation>
    <scope>NUCLEOTIDE SEQUENCE</scope>
    <source>
        <tissue evidence="6">Mature leaves</tissue>
    </source>
</reference>